<feature type="region of interest" description="Disordered" evidence="1">
    <location>
        <begin position="1"/>
        <end position="122"/>
    </location>
</feature>
<dbReference type="EMBL" id="CADEAL010000064">
    <property type="protein sequence ID" value="CAB1413652.1"/>
    <property type="molecule type" value="Genomic_DNA"/>
</dbReference>
<sequence>MRLEEASQACTDCSGEEPLDGGRVYGQGTRRMMLLAYATDTPSSRPSQPKSGRGREGSGETAIEPWESPDVTRRTPRTREAGSRPQRSANVPTRARLLHPDHEDTPAPHPNSPQRGGNGRPD</sequence>
<dbReference type="AlphaFoldDB" id="A0A9N7TIP5"/>
<proteinExistence type="predicted"/>
<organism evidence="2 3">
    <name type="scientific">Pleuronectes platessa</name>
    <name type="common">European plaice</name>
    <dbReference type="NCBI Taxonomy" id="8262"/>
    <lineage>
        <taxon>Eukaryota</taxon>
        <taxon>Metazoa</taxon>
        <taxon>Chordata</taxon>
        <taxon>Craniata</taxon>
        <taxon>Vertebrata</taxon>
        <taxon>Euteleostomi</taxon>
        <taxon>Actinopterygii</taxon>
        <taxon>Neopterygii</taxon>
        <taxon>Teleostei</taxon>
        <taxon>Neoteleostei</taxon>
        <taxon>Acanthomorphata</taxon>
        <taxon>Carangaria</taxon>
        <taxon>Pleuronectiformes</taxon>
        <taxon>Pleuronectoidei</taxon>
        <taxon>Pleuronectidae</taxon>
        <taxon>Pleuronectes</taxon>
    </lineage>
</organism>
<protein>
    <submittedName>
        <fullName evidence="2">Uncharacterized protein</fullName>
    </submittedName>
</protein>
<evidence type="ECO:0000313" key="3">
    <source>
        <dbReference type="Proteomes" id="UP001153269"/>
    </source>
</evidence>
<comment type="caution">
    <text evidence="2">The sequence shown here is derived from an EMBL/GenBank/DDBJ whole genome shotgun (WGS) entry which is preliminary data.</text>
</comment>
<feature type="compositionally biased region" description="Basic and acidic residues" evidence="1">
    <location>
        <begin position="70"/>
        <end position="82"/>
    </location>
</feature>
<feature type="compositionally biased region" description="Polar residues" evidence="1">
    <location>
        <begin position="40"/>
        <end position="50"/>
    </location>
</feature>
<evidence type="ECO:0000256" key="1">
    <source>
        <dbReference type="SAM" id="MobiDB-lite"/>
    </source>
</evidence>
<evidence type="ECO:0000313" key="2">
    <source>
        <dbReference type="EMBL" id="CAB1413652.1"/>
    </source>
</evidence>
<dbReference type="Proteomes" id="UP001153269">
    <property type="component" value="Unassembled WGS sequence"/>
</dbReference>
<keyword evidence="3" id="KW-1185">Reference proteome</keyword>
<gene>
    <name evidence="2" type="ORF">PLEPLA_LOCUS1353</name>
</gene>
<reference evidence="2" key="1">
    <citation type="submission" date="2020-03" db="EMBL/GenBank/DDBJ databases">
        <authorList>
            <person name="Weist P."/>
        </authorList>
    </citation>
    <scope>NUCLEOTIDE SEQUENCE</scope>
</reference>
<name>A0A9N7TIP5_PLEPL</name>
<accession>A0A9N7TIP5</accession>